<dbReference type="Proteomes" id="UP000006729">
    <property type="component" value="Chromosome 9"/>
</dbReference>
<keyword evidence="2" id="KW-1185">Reference proteome</keyword>
<evidence type="ECO:0000313" key="1">
    <source>
        <dbReference type="EMBL" id="PNT21508.1"/>
    </source>
</evidence>
<reference evidence="1 2" key="1">
    <citation type="journal article" date="2006" name="Science">
        <title>The genome of black cottonwood, Populus trichocarpa (Torr. &amp; Gray).</title>
        <authorList>
            <person name="Tuskan G.A."/>
            <person name="Difazio S."/>
            <person name="Jansson S."/>
            <person name="Bohlmann J."/>
            <person name="Grigoriev I."/>
            <person name="Hellsten U."/>
            <person name="Putnam N."/>
            <person name="Ralph S."/>
            <person name="Rombauts S."/>
            <person name="Salamov A."/>
            <person name="Schein J."/>
            <person name="Sterck L."/>
            <person name="Aerts A."/>
            <person name="Bhalerao R.R."/>
            <person name="Bhalerao R.P."/>
            <person name="Blaudez D."/>
            <person name="Boerjan W."/>
            <person name="Brun A."/>
            <person name="Brunner A."/>
            <person name="Busov V."/>
            <person name="Campbell M."/>
            <person name="Carlson J."/>
            <person name="Chalot M."/>
            <person name="Chapman J."/>
            <person name="Chen G.L."/>
            <person name="Cooper D."/>
            <person name="Coutinho P.M."/>
            <person name="Couturier J."/>
            <person name="Covert S."/>
            <person name="Cronk Q."/>
            <person name="Cunningham R."/>
            <person name="Davis J."/>
            <person name="Degroeve S."/>
            <person name="Dejardin A."/>
            <person name="Depamphilis C."/>
            <person name="Detter J."/>
            <person name="Dirks B."/>
            <person name="Dubchak I."/>
            <person name="Duplessis S."/>
            <person name="Ehlting J."/>
            <person name="Ellis B."/>
            <person name="Gendler K."/>
            <person name="Goodstein D."/>
            <person name="Gribskov M."/>
            <person name="Grimwood J."/>
            <person name="Groover A."/>
            <person name="Gunter L."/>
            <person name="Hamberger B."/>
            <person name="Heinze B."/>
            <person name="Helariutta Y."/>
            <person name="Henrissat B."/>
            <person name="Holligan D."/>
            <person name="Holt R."/>
            <person name="Huang W."/>
            <person name="Islam-Faridi N."/>
            <person name="Jones S."/>
            <person name="Jones-Rhoades M."/>
            <person name="Jorgensen R."/>
            <person name="Joshi C."/>
            <person name="Kangasjarvi J."/>
            <person name="Karlsson J."/>
            <person name="Kelleher C."/>
            <person name="Kirkpatrick R."/>
            <person name="Kirst M."/>
            <person name="Kohler A."/>
            <person name="Kalluri U."/>
            <person name="Larimer F."/>
            <person name="Leebens-Mack J."/>
            <person name="Leple J.C."/>
            <person name="Locascio P."/>
            <person name="Lou Y."/>
            <person name="Lucas S."/>
            <person name="Martin F."/>
            <person name="Montanini B."/>
            <person name="Napoli C."/>
            <person name="Nelson D.R."/>
            <person name="Nelson C."/>
            <person name="Nieminen K."/>
            <person name="Nilsson O."/>
            <person name="Pereda V."/>
            <person name="Peter G."/>
            <person name="Philippe R."/>
            <person name="Pilate G."/>
            <person name="Poliakov A."/>
            <person name="Razumovskaya J."/>
            <person name="Richardson P."/>
            <person name="Rinaldi C."/>
            <person name="Ritland K."/>
            <person name="Rouze P."/>
            <person name="Ryaboy D."/>
            <person name="Schmutz J."/>
            <person name="Schrader J."/>
            <person name="Segerman B."/>
            <person name="Shin H."/>
            <person name="Siddiqui A."/>
            <person name="Sterky F."/>
            <person name="Terry A."/>
            <person name="Tsai C.J."/>
            <person name="Uberbacher E."/>
            <person name="Unneberg P."/>
            <person name="Vahala J."/>
            <person name="Wall K."/>
            <person name="Wessler S."/>
            <person name="Yang G."/>
            <person name="Yin T."/>
            <person name="Douglas C."/>
            <person name="Marra M."/>
            <person name="Sandberg G."/>
            <person name="Van de Peer Y."/>
            <person name="Rokhsar D."/>
        </authorList>
    </citation>
    <scope>NUCLEOTIDE SEQUENCE [LARGE SCALE GENOMIC DNA]</scope>
    <source>
        <strain evidence="2">cv. Nisqually</strain>
    </source>
</reference>
<evidence type="ECO:0000313" key="2">
    <source>
        <dbReference type="Proteomes" id="UP000006729"/>
    </source>
</evidence>
<dbReference type="EMBL" id="CM009298">
    <property type="protein sequence ID" value="PNT21508.1"/>
    <property type="molecule type" value="Genomic_DNA"/>
</dbReference>
<gene>
    <name evidence="1" type="ORF">POPTR_009G151800</name>
</gene>
<organism evidence="1 2">
    <name type="scientific">Populus trichocarpa</name>
    <name type="common">Western balsam poplar</name>
    <name type="synonym">Populus balsamifera subsp. trichocarpa</name>
    <dbReference type="NCBI Taxonomy" id="3694"/>
    <lineage>
        <taxon>Eukaryota</taxon>
        <taxon>Viridiplantae</taxon>
        <taxon>Streptophyta</taxon>
        <taxon>Embryophyta</taxon>
        <taxon>Tracheophyta</taxon>
        <taxon>Spermatophyta</taxon>
        <taxon>Magnoliopsida</taxon>
        <taxon>eudicotyledons</taxon>
        <taxon>Gunneridae</taxon>
        <taxon>Pentapetalae</taxon>
        <taxon>rosids</taxon>
        <taxon>fabids</taxon>
        <taxon>Malpighiales</taxon>
        <taxon>Salicaceae</taxon>
        <taxon>Saliceae</taxon>
        <taxon>Populus</taxon>
    </lineage>
</organism>
<proteinExistence type="predicted"/>
<protein>
    <submittedName>
        <fullName evidence="1">Uncharacterized protein</fullName>
    </submittedName>
</protein>
<sequence length="240" mass="26871">MWSVLTKPQYDPTIFSSKSSFVLLYMSRNLLCLDAMLFCLPASRSIIAIGRPSRRREAWVPALCSLEQSTNRELEKKAILSPSLLLSSLISTFQKSLRTTISKFIDHPPLDPSVDPNQVFAGNFAPVDELEPTNCEVVEGELPGCLNGQATYCSRHVKTYKYMLEKEAGFPIFPNMLVMCGHINLMRGFGLATTSLAFFSHKLLALLFASMTARPKVDKDTKQAFALQCNFRLASFEPNF</sequence>
<dbReference type="GO" id="GO:0016121">
    <property type="term" value="P:carotene catabolic process"/>
    <property type="evidence" value="ECO:0000318"/>
    <property type="project" value="GO_Central"/>
</dbReference>
<dbReference type="InParanoid" id="A0A2K1Z8A8"/>
<dbReference type="GO" id="GO:0009570">
    <property type="term" value="C:chloroplast stroma"/>
    <property type="evidence" value="ECO:0000318"/>
    <property type="project" value="GO_Central"/>
</dbReference>
<accession>A0A2K1Z8A8</accession>
<dbReference type="AlphaFoldDB" id="A0A2K1Z8A8"/>
<name>A0A2K1Z8A8_POPTR</name>
<dbReference type="GO" id="GO:0010436">
    <property type="term" value="F:carotenoid dioxygenase activity"/>
    <property type="evidence" value="ECO:0000318"/>
    <property type="project" value="GO_Central"/>
</dbReference>
<dbReference type="STRING" id="3694.A0A2K1Z8A8"/>